<keyword evidence="3" id="KW-0805">Transcription regulation</keyword>
<feature type="non-terminal residue" evidence="8">
    <location>
        <position position="1"/>
    </location>
</feature>
<dbReference type="STRING" id="109264.A0A1F8ADF8"/>
<dbReference type="CDD" id="cd12148">
    <property type="entry name" value="fungal_TF_MHR"/>
    <property type="match status" value="1"/>
</dbReference>
<dbReference type="InterPro" id="IPR051089">
    <property type="entry name" value="prtT"/>
</dbReference>
<evidence type="ECO:0000256" key="5">
    <source>
        <dbReference type="ARBA" id="ARBA00023163"/>
    </source>
</evidence>
<organism evidence="8 9">
    <name type="scientific">Aspergillus bombycis</name>
    <dbReference type="NCBI Taxonomy" id="109264"/>
    <lineage>
        <taxon>Eukaryota</taxon>
        <taxon>Fungi</taxon>
        <taxon>Dikarya</taxon>
        <taxon>Ascomycota</taxon>
        <taxon>Pezizomycotina</taxon>
        <taxon>Eurotiomycetes</taxon>
        <taxon>Eurotiomycetidae</taxon>
        <taxon>Eurotiales</taxon>
        <taxon>Aspergillaceae</taxon>
        <taxon>Aspergillus</taxon>
    </lineage>
</organism>
<evidence type="ECO:0008006" key="10">
    <source>
        <dbReference type="Google" id="ProtNLM"/>
    </source>
</evidence>
<comment type="subcellular location">
    <subcellularLocation>
        <location evidence="1">Nucleus</location>
    </subcellularLocation>
</comment>
<dbReference type="AlphaFoldDB" id="A0A1F8ADF8"/>
<feature type="compositionally biased region" description="Basic and acidic residues" evidence="7">
    <location>
        <begin position="21"/>
        <end position="30"/>
    </location>
</feature>
<evidence type="ECO:0000256" key="1">
    <source>
        <dbReference type="ARBA" id="ARBA00004123"/>
    </source>
</evidence>
<feature type="region of interest" description="Disordered" evidence="7">
    <location>
        <begin position="21"/>
        <end position="56"/>
    </location>
</feature>
<comment type="caution">
    <text evidence="8">The sequence shown here is derived from an EMBL/GenBank/DDBJ whole genome shotgun (WGS) entry which is preliminary data.</text>
</comment>
<dbReference type="GO" id="GO:0005634">
    <property type="term" value="C:nucleus"/>
    <property type="evidence" value="ECO:0007669"/>
    <property type="project" value="UniProtKB-SubCell"/>
</dbReference>
<reference evidence="8 9" key="1">
    <citation type="journal article" date="2016" name="Genome Biol. Evol.">
        <title>Draft genome sequence of an aflatoxigenic Aspergillus species, A. bombycis.</title>
        <authorList>
            <person name="Moore G.G."/>
            <person name="Mack B.M."/>
            <person name="Beltz S.B."/>
            <person name="Gilbert M.K."/>
        </authorList>
    </citation>
    <scope>NUCLEOTIDE SEQUENCE [LARGE SCALE GENOMIC DNA]</scope>
    <source>
        <strain evidence="9">NRRL 26010</strain>
    </source>
</reference>
<dbReference type="GeneID" id="34445299"/>
<dbReference type="GO" id="GO:0000981">
    <property type="term" value="F:DNA-binding transcription factor activity, RNA polymerase II-specific"/>
    <property type="evidence" value="ECO:0007669"/>
    <property type="project" value="TreeGrafter"/>
</dbReference>
<dbReference type="PANTHER" id="PTHR31845">
    <property type="entry name" value="FINGER DOMAIN PROTEIN, PUTATIVE-RELATED"/>
    <property type="match status" value="1"/>
</dbReference>
<dbReference type="GO" id="GO:0000976">
    <property type="term" value="F:transcription cis-regulatory region binding"/>
    <property type="evidence" value="ECO:0007669"/>
    <property type="project" value="TreeGrafter"/>
</dbReference>
<keyword evidence="4" id="KW-0238">DNA-binding</keyword>
<evidence type="ECO:0000313" key="8">
    <source>
        <dbReference type="EMBL" id="OGM49707.1"/>
    </source>
</evidence>
<keyword evidence="6" id="KW-0539">Nucleus</keyword>
<feature type="compositionally biased region" description="Polar residues" evidence="7">
    <location>
        <begin position="34"/>
        <end position="44"/>
    </location>
</feature>
<protein>
    <recommendedName>
        <fullName evidence="10">Transcription factor domain-containing protein</fullName>
    </recommendedName>
</protein>
<keyword evidence="9" id="KW-1185">Reference proteome</keyword>
<dbReference type="OrthoDB" id="5226580at2759"/>
<evidence type="ECO:0000256" key="6">
    <source>
        <dbReference type="ARBA" id="ARBA00023242"/>
    </source>
</evidence>
<keyword evidence="5" id="KW-0804">Transcription</keyword>
<dbReference type="RefSeq" id="XP_022393424.1">
    <property type="nucleotide sequence ID" value="XM_022529039.1"/>
</dbReference>
<accession>A0A1F8ADF8</accession>
<name>A0A1F8ADF8_9EURO</name>
<evidence type="ECO:0000313" key="9">
    <source>
        <dbReference type="Proteomes" id="UP000179179"/>
    </source>
</evidence>
<sequence length="517" mass="59157">HARVIEQKLDDIMTILHQDRERVSRTDRLPPHSQFPNEGSTSYQDHPPLDATTPPPSGSISIVPGFEVSFVEANQALQEYMTVMLPEFPFVPLPSLKACDMYKDKPFLLKTILWACRPPGPDVSATFEKWFRQYIAHQTISLVNKNLELVQALLLFFAWNDIYFSATNKDTGLLYLAIGLVEDLGLARPRRTVNPTFKSIFEDAAQMRNALPPQPTQTNADHRTFLGVYYITSTLCSLLGKRSRLEYTAHFDHCCAQLLHDQEYPTDALLVNLIHIRKIAMKVNDTFWETIDITNSRPLGNVHFIAVASIRNELDCFMRELPDHLKSNHLIQTHSAAVCIRLFEPFKYGDRGEMLEPSHLRYRLMWDCLESTRELYNAFLLVPVKSYPYLTFASILHLALAIIKAMRLLCVEDHAWELDTARTMYNLPNILQQLSNLFEAASNSGSPRCKIVLHGQPIFSNYAESYRGIERHYLSMVNSGATHSDSAMTEPAITNYGEQYDFELWNQLCDLTYGFVP</sequence>
<dbReference type="EMBL" id="LYCR01000007">
    <property type="protein sequence ID" value="OGM49707.1"/>
    <property type="molecule type" value="Genomic_DNA"/>
</dbReference>
<evidence type="ECO:0000256" key="7">
    <source>
        <dbReference type="SAM" id="MobiDB-lite"/>
    </source>
</evidence>
<evidence type="ECO:0000256" key="3">
    <source>
        <dbReference type="ARBA" id="ARBA00023015"/>
    </source>
</evidence>
<dbReference type="Proteomes" id="UP000179179">
    <property type="component" value="Unassembled WGS sequence"/>
</dbReference>
<gene>
    <name evidence="8" type="ORF">ABOM_001909</name>
</gene>
<keyword evidence="2" id="KW-0862">Zinc</keyword>
<proteinExistence type="predicted"/>
<evidence type="ECO:0000256" key="4">
    <source>
        <dbReference type="ARBA" id="ARBA00023125"/>
    </source>
</evidence>
<dbReference type="PANTHER" id="PTHR31845:SF10">
    <property type="entry name" value="ZN(II)2CYS6 TRANSCRIPTION FACTOR (EUROFUNG)"/>
    <property type="match status" value="1"/>
</dbReference>
<evidence type="ECO:0000256" key="2">
    <source>
        <dbReference type="ARBA" id="ARBA00022833"/>
    </source>
</evidence>